<dbReference type="EMBL" id="UYWW01012430">
    <property type="protein sequence ID" value="VDM21058.1"/>
    <property type="molecule type" value="Genomic_DNA"/>
</dbReference>
<sequence length="32" mass="3725">MSEGDEIERCLESFLLRVLLHIEEPSRGESHL</sequence>
<dbReference type="AlphaFoldDB" id="A0A3P7GE58"/>
<dbReference type="InParanoid" id="A0A3P7GE58"/>
<evidence type="ECO:0000313" key="2">
    <source>
        <dbReference type="Proteomes" id="UP000270924"/>
    </source>
</evidence>
<name>A0A3P7GE58_WUCBA</name>
<reference evidence="1 2" key="1">
    <citation type="submission" date="2018-11" db="EMBL/GenBank/DDBJ databases">
        <authorList>
            <consortium name="Pathogen Informatics"/>
        </authorList>
    </citation>
    <scope>NUCLEOTIDE SEQUENCE [LARGE SCALE GENOMIC DNA]</scope>
</reference>
<evidence type="ECO:0000313" key="1">
    <source>
        <dbReference type="EMBL" id="VDM21058.1"/>
    </source>
</evidence>
<proteinExistence type="predicted"/>
<gene>
    <name evidence="1" type="ORF">WBA_LOCUS11700</name>
</gene>
<keyword evidence="2" id="KW-1185">Reference proteome</keyword>
<dbReference type="Proteomes" id="UP000270924">
    <property type="component" value="Unassembled WGS sequence"/>
</dbReference>
<protein>
    <submittedName>
        <fullName evidence="1">Uncharacterized protein</fullName>
    </submittedName>
</protein>
<accession>A0A3P7GE58</accession>
<organism evidence="1 2">
    <name type="scientific">Wuchereria bancrofti</name>
    <dbReference type="NCBI Taxonomy" id="6293"/>
    <lineage>
        <taxon>Eukaryota</taxon>
        <taxon>Metazoa</taxon>
        <taxon>Ecdysozoa</taxon>
        <taxon>Nematoda</taxon>
        <taxon>Chromadorea</taxon>
        <taxon>Rhabditida</taxon>
        <taxon>Spirurina</taxon>
        <taxon>Spiruromorpha</taxon>
        <taxon>Filarioidea</taxon>
        <taxon>Onchocercidae</taxon>
        <taxon>Wuchereria</taxon>
    </lineage>
</organism>